<dbReference type="AlphaFoldDB" id="A0A6A5HJB5"/>
<dbReference type="EMBL" id="WUAV01000002">
    <property type="protein sequence ID" value="KAF1767958.1"/>
    <property type="molecule type" value="Genomic_DNA"/>
</dbReference>
<proteinExistence type="predicted"/>
<name>A0A6A5HJB5_CAERE</name>
<accession>A0A6A5HJB5</accession>
<evidence type="ECO:0000313" key="1">
    <source>
        <dbReference type="EMBL" id="KAF1767958.1"/>
    </source>
</evidence>
<gene>
    <name evidence="1" type="ORF">GCK72_007918</name>
</gene>
<evidence type="ECO:0000313" key="2">
    <source>
        <dbReference type="Proteomes" id="UP000483820"/>
    </source>
</evidence>
<dbReference type="PANTHER" id="PTHR31379:SF3">
    <property type="entry name" value="F-BOX C PROTEIN-RELATED"/>
    <property type="match status" value="1"/>
</dbReference>
<organism evidence="1 2">
    <name type="scientific">Caenorhabditis remanei</name>
    <name type="common">Caenorhabditis vulgaris</name>
    <dbReference type="NCBI Taxonomy" id="31234"/>
    <lineage>
        <taxon>Eukaryota</taxon>
        <taxon>Metazoa</taxon>
        <taxon>Ecdysozoa</taxon>
        <taxon>Nematoda</taxon>
        <taxon>Chromadorea</taxon>
        <taxon>Rhabditida</taxon>
        <taxon>Rhabditina</taxon>
        <taxon>Rhabditomorpha</taxon>
        <taxon>Rhabditoidea</taxon>
        <taxon>Rhabditidae</taxon>
        <taxon>Peloderinae</taxon>
        <taxon>Caenorhabditis</taxon>
    </lineage>
</organism>
<reference evidence="1 2" key="1">
    <citation type="submission" date="2019-12" db="EMBL/GenBank/DDBJ databases">
        <title>Chromosome-level assembly of the Caenorhabditis remanei genome.</title>
        <authorList>
            <person name="Teterina A.A."/>
            <person name="Willis J.H."/>
            <person name="Phillips P.C."/>
        </authorList>
    </citation>
    <scope>NUCLEOTIDE SEQUENCE [LARGE SCALE GENOMIC DNA]</scope>
    <source>
        <strain evidence="1 2">PX506</strain>
        <tissue evidence="1">Whole organism</tissue>
    </source>
</reference>
<dbReference type="RefSeq" id="XP_053590729.1">
    <property type="nucleotide sequence ID" value="XM_053726535.1"/>
</dbReference>
<dbReference type="InterPro" id="IPR021942">
    <property type="entry name" value="DUF3557"/>
</dbReference>
<dbReference type="Proteomes" id="UP000483820">
    <property type="component" value="Chromosome II"/>
</dbReference>
<dbReference type="GeneID" id="9826639"/>
<dbReference type="PANTHER" id="PTHR31379">
    <property type="entry name" value="F-BOX C PROTEIN-RELATED-RELATED"/>
    <property type="match status" value="1"/>
</dbReference>
<dbReference type="KEGG" id="crq:GCK72_007918"/>
<comment type="caution">
    <text evidence="1">The sequence shown here is derived from an EMBL/GenBank/DDBJ whole genome shotgun (WGS) entry which is preliminary data.</text>
</comment>
<sequence>MEQPRSRPLGYDAIKSLLKSMSVEKRQELCRCIPELRTANAVVPYRIENLSLGDDYIAINRKLWGFKKVETSDGNEDSENKVIVYFKIRRSRDRNRFQQPNQSPEDRFRKPIRCHRLSKSPEDAYNQLFDTYLRNGTVVDKLELRSALEWLDKKNCGNWKIGVSSIEMACCADTTTSYERISRFIDFEQLTNMEFHLSMLSVKLLEKPEVINCKKLVLNTSGLDRETHLFENHLIHLRNEHLVVIHGLYNAIEPLVKDSSSVTYSIEEMDNLNLSRSRPLSYDALKSVLKSMSVEKRKLWVFGKSNSDDGDSNQTTISIVDVDTDQRSPDFTVNKSPANFSNVSCHEGRSKISLQFLLGVWETVKWNISRLITTNKITRSLDEFDAFIRFVNLDKLERISLTLYNKSHEHGGRFGVLEKPAIINCKNLDLTVVLSVPESPINYLTGLRNQSLVLKDNNFNVDDLLMLIENWKTSDRTIGTGFYLYPYNNDTNDMISSLNLEDTFPVQIERLAESPRDSTTMQGIGIKMDNNRDLVLYHGKHLIGSWYNQSLKMKVIASGSKKNRDSELHVSA</sequence>
<protein>
    <submittedName>
        <fullName evidence="1">Uncharacterized protein</fullName>
    </submittedName>
</protein>
<dbReference type="CTD" id="9826639"/>